<name>A0ABV7MKA5_9HYPH</name>
<comment type="caution">
    <text evidence="1">The sequence shown here is derived from an EMBL/GenBank/DDBJ whole genome shotgun (WGS) entry which is preliminary data.</text>
</comment>
<keyword evidence="2" id="KW-1185">Reference proteome</keyword>
<dbReference type="EMBL" id="JBHRVD010000001">
    <property type="protein sequence ID" value="MFC3322316.1"/>
    <property type="molecule type" value="Genomic_DNA"/>
</dbReference>
<protein>
    <submittedName>
        <fullName evidence="1">Uncharacterized protein</fullName>
    </submittedName>
</protein>
<evidence type="ECO:0000313" key="1">
    <source>
        <dbReference type="EMBL" id="MFC3322316.1"/>
    </source>
</evidence>
<proteinExistence type="predicted"/>
<sequence length="124" mass="13721">MGEPIVIHALVAKRAELAGQVLDLDRQKAVLKAQLQTIDEALAIFGYARSPDDIKPRRAANRLFKRNELARLLRRDGGQGANREIALRLMAVKGWNAADRELADKVTDSVKGAKRWHGGAEADR</sequence>
<dbReference type="Proteomes" id="UP001595648">
    <property type="component" value="Unassembled WGS sequence"/>
</dbReference>
<reference evidence="2" key="1">
    <citation type="journal article" date="2019" name="Int. J. Syst. Evol. Microbiol.">
        <title>The Global Catalogue of Microorganisms (GCM) 10K type strain sequencing project: providing services to taxonomists for standard genome sequencing and annotation.</title>
        <authorList>
            <consortium name="The Broad Institute Genomics Platform"/>
            <consortium name="The Broad Institute Genome Sequencing Center for Infectious Disease"/>
            <person name="Wu L."/>
            <person name="Ma J."/>
        </authorList>
    </citation>
    <scope>NUCLEOTIDE SEQUENCE [LARGE SCALE GENOMIC DNA]</scope>
    <source>
        <strain evidence="2">ICMP 19515</strain>
    </source>
</reference>
<accession>A0ABV7MKA5</accession>
<evidence type="ECO:0000313" key="2">
    <source>
        <dbReference type="Proteomes" id="UP001595648"/>
    </source>
</evidence>
<dbReference type="RefSeq" id="WP_378978905.1">
    <property type="nucleotide sequence ID" value="NZ_JBHRVD010000001.1"/>
</dbReference>
<organism evidence="1 2">
    <name type="scientific">Mesorhizobium cantuariense</name>
    <dbReference type="NCBI Taxonomy" id="1300275"/>
    <lineage>
        <taxon>Bacteria</taxon>
        <taxon>Pseudomonadati</taxon>
        <taxon>Pseudomonadota</taxon>
        <taxon>Alphaproteobacteria</taxon>
        <taxon>Hyphomicrobiales</taxon>
        <taxon>Phyllobacteriaceae</taxon>
        <taxon>Mesorhizobium</taxon>
    </lineage>
</organism>
<gene>
    <name evidence="1" type="ORF">ACFOJ9_11045</name>
</gene>